<comment type="caution">
    <text evidence="3">The sequence shown here is derived from an EMBL/GenBank/DDBJ whole genome shotgun (WGS) entry which is preliminary data.</text>
</comment>
<sequence length="402" mass="46293">MAPRHRKLDRKEIDHDGNVKSENINNTTKRKESKIREKSQKRTPFKPIVTAVVIIFGIVALFAIALKSHKYYEDNYLQKPLSVKIREFSEMLINLADIAETMNSQGEPDPMDVILTKRLGPIQNRVSSLRTQIRQHEELLGKIKVPGGPTNFIDTTLRELNSFLDISFPQLDDEVDVILQNMLMRTGTPQKLALMQKIGNTQQKWLRLVEWTRTEVLEKEGISFFPGEAFLPVAEGMDANTFVNSFTLRDGELGESIEHGRRIADKLAKLGELFEQREKIRELIKEHLVENGHRVQAARMEVDFPGVLEELYDSPEEHGFEDPYVLLALNEKIDEALGEEIDENYLHYEMTLMVTNQLMIRSGTVEHSAYEQMANNLPYLKLKNSIVNDIVRLIDRVERLKT</sequence>
<keyword evidence="2" id="KW-1133">Transmembrane helix</keyword>
<name>A0A226D722_FOLCA</name>
<feature type="compositionally biased region" description="Basic and acidic residues" evidence="1">
    <location>
        <begin position="9"/>
        <end position="19"/>
    </location>
</feature>
<evidence type="ECO:0000256" key="2">
    <source>
        <dbReference type="SAM" id="Phobius"/>
    </source>
</evidence>
<dbReference type="EMBL" id="LNIX01000031">
    <property type="protein sequence ID" value="OXA40943.1"/>
    <property type="molecule type" value="Genomic_DNA"/>
</dbReference>
<evidence type="ECO:0000256" key="1">
    <source>
        <dbReference type="SAM" id="MobiDB-lite"/>
    </source>
</evidence>
<keyword evidence="2" id="KW-0472">Membrane</keyword>
<dbReference type="Proteomes" id="UP000198287">
    <property type="component" value="Unassembled WGS sequence"/>
</dbReference>
<keyword evidence="2" id="KW-0812">Transmembrane</keyword>
<feature type="transmembrane region" description="Helical" evidence="2">
    <location>
        <begin position="48"/>
        <end position="66"/>
    </location>
</feature>
<evidence type="ECO:0000313" key="4">
    <source>
        <dbReference type="Proteomes" id="UP000198287"/>
    </source>
</evidence>
<protein>
    <submittedName>
        <fullName evidence="3">Uncharacterized protein</fullName>
    </submittedName>
</protein>
<organism evidence="3 4">
    <name type="scientific">Folsomia candida</name>
    <name type="common">Springtail</name>
    <dbReference type="NCBI Taxonomy" id="158441"/>
    <lineage>
        <taxon>Eukaryota</taxon>
        <taxon>Metazoa</taxon>
        <taxon>Ecdysozoa</taxon>
        <taxon>Arthropoda</taxon>
        <taxon>Hexapoda</taxon>
        <taxon>Collembola</taxon>
        <taxon>Entomobryomorpha</taxon>
        <taxon>Isotomoidea</taxon>
        <taxon>Isotomidae</taxon>
        <taxon>Proisotominae</taxon>
        <taxon>Folsomia</taxon>
    </lineage>
</organism>
<dbReference type="AlphaFoldDB" id="A0A226D722"/>
<gene>
    <name evidence="3" type="ORF">Fcan01_24300</name>
</gene>
<evidence type="ECO:0000313" key="3">
    <source>
        <dbReference type="EMBL" id="OXA40943.1"/>
    </source>
</evidence>
<accession>A0A226D722</accession>
<reference evidence="3 4" key="1">
    <citation type="submission" date="2015-12" db="EMBL/GenBank/DDBJ databases">
        <title>The genome of Folsomia candida.</title>
        <authorList>
            <person name="Faddeeva A."/>
            <person name="Derks M.F."/>
            <person name="Anvar Y."/>
            <person name="Smit S."/>
            <person name="Van Straalen N."/>
            <person name="Roelofs D."/>
        </authorList>
    </citation>
    <scope>NUCLEOTIDE SEQUENCE [LARGE SCALE GENOMIC DNA]</scope>
    <source>
        <strain evidence="3 4">VU population</strain>
        <tissue evidence="3">Whole body</tissue>
    </source>
</reference>
<proteinExistence type="predicted"/>
<feature type="region of interest" description="Disordered" evidence="1">
    <location>
        <begin position="1"/>
        <end position="40"/>
    </location>
</feature>
<keyword evidence="4" id="KW-1185">Reference proteome</keyword>